<dbReference type="Pfam" id="PF12854">
    <property type="entry name" value="PPR_1"/>
    <property type="match status" value="1"/>
</dbReference>
<evidence type="ECO:0000256" key="3">
    <source>
        <dbReference type="PROSITE-ProRule" id="PRU00708"/>
    </source>
</evidence>
<dbReference type="PANTHER" id="PTHR47926">
    <property type="entry name" value="PENTATRICOPEPTIDE REPEAT-CONTAINING PROTEIN"/>
    <property type="match status" value="1"/>
</dbReference>
<dbReference type="NCBIfam" id="TIGR00756">
    <property type="entry name" value="PPR"/>
    <property type="match status" value="4"/>
</dbReference>
<dbReference type="AlphaFoldDB" id="A0AAV8U8C3"/>
<feature type="repeat" description="PPR" evidence="3">
    <location>
        <begin position="366"/>
        <end position="400"/>
    </location>
</feature>
<accession>A0AAV8U8C3</accession>
<dbReference type="InterPro" id="IPR046848">
    <property type="entry name" value="E_motif"/>
</dbReference>
<feature type="repeat" description="PPR" evidence="3">
    <location>
        <begin position="203"/>
        <end position="237"/>
    </location>
</feature>
<dbReference type="Proteomes" id="UP001159364">
    <property type="component" value="Linkage Group LG01"/>
</dbReference>
<evidence type="ECO:0000259" key="4">
    <source>
        <dbReference type="Pfam" id="PF14432"/>
    </source>
</evidence>
<evidence type="ECO:0000256" key="1">
    <source>
        <dbReference type="ARBA" id="ARBA00006643"/>
    </source>
</evidence>
<keyword evidence="6" id="KW-1185">Reference proteome</keyword>
<dbReference type="Pfam" id="PF13041">
    <property type="entry name" value="PPR_2"/>
    <property type="match status" value="2"/>
</dbReference>
<dbReference type="InterPro" id="IPR011990">
    <property type="entry name" value="TPR-like_helical_dom_sf"/>
</dbReference>
<dbReference type="EMBL" id="JAIWQS010000001">
    <property type="protein sequence ID" value="KAJ8774195.1"/>
    <property type="molecule type" value="Genomic_DNA"/>
</dbReference>
<sequence>MKSLYALFKPTSPPVRITSAISSAKKPTSLANAPPETHFVSLIHNSKTSLQLHQIHAQVLHYNLSSSSLVTTQLISSSSLRKSIDYSLSIFYHFNPKNLFLFNALIRGLESNSRFEDAVSHFILMLRSSVRPDHLTFPFILKSVASLNFKELGGALHTMTLKSGLGSESFVLVSLTDMYVKVNKLGLAVKVVDESPHRLDSRGTILWNILINGYCKVGKVRKARELFDAVPQKETASWNSLINGLLKNGDMGQAKDVFDQMPDKDVVSWTTMVNGLLENGEHGKALSMFSRMLEEDVKPSDFTIVSALKACAKIGALEAGSSIHNYVLENGFRLTRGIQTALVDMYVKCGDVESASEVFKEVKGHDIHTWSAMIWGLAIHGHFEQAMQCFRQMMYAGVKPDEVVFLALLTACVHSGEVELGLNFFESMRLDYSIRPTVKHYTLIVELLGRAARLKEAIGFIENMPITPTFVIWGTFFCACRVHRNFDMEKLAAHKLLELETNHPESYIFLSNVYTAVGRWKDVKRVQELLQDRRVDKHPGWSCIEVEHNVHCFVAGDRTHKDAKRIYGKLEETMEDARKLGYVPGHEWAVHDIEVEEKEETLGIHSEKLALSFGLICSSPGTTIRIVKNIRICGDCHSFVKYASRITQTKIVLRAVKRFHYFKDGNCSCGDFW</sequence>
<dbReference type="Pfam" id="PF14432">
    <property type="entry name" value="DYW_deaminase"/>
    <property type="match status" value="1"/>
</dbReference>
<feature type="repeat" description="PPR" evidence="3">
    <location>
        <begin position="98"/>
        <end position="132"/>
    </location>
</feature>
<dbReference type="PROSITE" id="PS51375">
    <property type="entry name" value="PPR"/>
    <property type="match status" value="4"/>
</dbReference>
<dbReference type="GO" id="GO:0009451">
    <property type="term" value="P:RNA modification"/>
    <property type="evidence" value="ECO:0007669"/>
    <property type="project" value="InterPro"/>
</dbReference>
<comment type="similarity">
    <text evidence="1">Belongs to the PPR family. PCMP-H subfamily.</text>
</comment>
<feature type="domain" description="DYW" evidence="4">
    <location>
        <begin position="581"/>
        <end position="673"/>
    </location>
</feature>
<name>A0AAV8U8C3_9ROSI</name>
<dbReference type="PANTHER" id="PTHR47926:SF492">
    <property type="entry name" value="DYW DOMAIN-CONTAINING PROTEIN"/>
    <property type="match status" value="1"/>
</dbReference>
<organism evidence="5 6">
    <name type="scientific">Erythroxylum novogranatense</name>
    <dbReference type="NCBI Taxonomy" id="1862640"/>
    <lineage>
        <taxon>Eukaryota</taxon>
        <taxon>Viridiplantae</taxon>
        <taxon>Streptophyta</taxon>
        <taxon>Embryophyta</taxon>
        <taxon>Tracheophyta</taxon>
        <taxon>Spermatophyta</taxon>
        <taxon>Magnoliopsida</taxon>
        <taxon>eudicotyledons</taxon>
        <taxon>Gunneridae</taxon>
        <taxon>Pentapetalae</taxon>
        <taxon>rosids</taxon>
        <taxon>fabids</taxon>
        <taxon>Malpighiales</taxon>
        <taxon>Erythroxylaceae</taxon>
        <taxon>Erythroxylum</taxon>
    </lineage>
</organism>
<dbReference type="InterPro" id="IPR032867">
    <property type="entry name" value="DYW_dom"/>
</dbReference>
<dbReference type="InterPro" id="IPR046960">
    <property type="entry name" value="PPR_At4g14850-like_plant"/>
</dbReference>
<feature type="repeat" description="PPR" evidence="3">
    <location>
        <begin position="265"/>
        <end position="299"/>
    </location>
</feature>
<evidence type="ECO:0000313" key="6">
    <source>
        <dbReference type="Proteomes" id="UP001159364"/>
    </source>
</evidence>
<gene>
    <name evidence="5" type="ORF">K2173_009626</name>
</gene>
<protein>
    <recommendedName>
        <fullName evidence="4">DYW domain-containing protein</fullName>
    </recommendedName>
</protein>
<reference evidence="5 6" key="1">
    <citation type="submission" date="2021-09" db="EMBL/GenBank/DDBJ databases">
        <title>Genomic insights and catalytic innovation underlie evolution of tropane alkaloids biosynthesis.</title>
        <authorList>
            <person name="Wang Y.-J."/>
            <person name="Tian T."/>
            <person name="Huang J.-P."/>
            <person name="Huang S.-X."/>
        </authorList>
    </citation>
    <scope>NUCLEOTIDE SEQUENCE [LARGE SCALE GENOMIC DNA]</scope>
    <source>
        <strain evidence="5">KIB-2018</strain>
        <tissue evidence="5">Leaf</tissue>
    </source>
</reference>
<evidence type="ECO:0000313" key="5">
    <source>
        <dbReference type="EMBL" id="KAJ8774195.1"/>
    </source>
</evidence>
<keyword evidence="2" id="KW-0677">Repeat</keyword>
<dbReference type="FunFam" id="1.25.40.10:FF:000090">
    <property type="entry name" value="Pentatricopeptide repeat-containing protein, chloroplastic"/>
    <property type="match status" value="1"/>
</dbReference>
<comment type="caution">
    <text evidence="5">The sequence shown here is derived from an EMBL/GenBank/DDBJ whole genome shotgun (WGS) entry which is preliminary data.</text>
</comment>
<proteinExistence type="inferred from homology"/>
<dbReference type="GO" id="GO:0008270">
    <property type="term" value="F:zinc ion binding"/>
    <property type="evidence" value="ECO:0007669"/>
    <property type="project" value="InterPro"/>
</dbReference>
<evidence type="ECO:0000256" key="2">
    <source>
        <dbReference type="ARBA" id="ARBA00022737"/>
    </source>
</evidence>
<dbReference type="Pfam" id="PF20431">
    <property type="entry name" value="E_motif"/>
    <property type="match status" value="1"/>
</dbReference>
<dbReference type="InterPro" id="IPR002885">
    <property type="entry name" value="PPR_rpt"/>
</dbReference>
<dbReference type="Pfam" id="PF01535">
    <property type="entry name" value="PPR"/>
    <property type="match status" value="1"/>
</dbReference>
<dbReference type="SUPFAM" id="SSF48452">
    <property type="entry name" value="TPR-like"/>
    <property type="match status" value="1"/>
</dbReference>
<dbReference type="Gene3D" id="1.25.40.10">
    <property type="entry name" value="Tetratricopeptide repeat domain"/>
    <property type="match status" value="4"/>
</dbReference>
<dbReference type="GO" id="GO:0003723">
    <property type="term" value="F:RNA binding"/>
    <property type="evidence" value="ECO:0007669"/>
    <property type="project" value="InterPro"/>
</dbReference>